<dbReference type="GO" id="GO:0044550">
    <property type="term" value="P:secondary metabolite biosynthetic process"/>
    <property type="evidence" value="ECO:0007669"/>
    <property type="project" value="TreeGrafter"/>
</dbReference>
<dbReference type="InterPro" id="IPR023213">
    <property type="entry name" value="CAT-like_dom_sf"/>
</dbReference>
<keyword evidence="3" id="KW-1185">Reference proteome</keyword>
<accession>A0A8H5IE24</accession>
<evidence type="ECO:0000313" key="2">
    <source>
        <dbReference type="EMBL" id="KAF5532711.1"/>
    </source>
</evidence>
<organism evidence="2 3">
    <name type="scientific">Fusarium phyllophilum</name>
    <dbReference type="NCBI Taxonomy" id="47803"/>
    <lineage>
        <taxon>Eukaryota</taxon>
        <taxon>Fungi</taxon>
        <taxon>Dikarya</taxon>
        <taxon>Ascomycota</taxon>
        <taxon>Pezizomycotina</taxon>
        <taxon>Sordariomycetes</taxon>
        <taxon>Hypocreomycetidae</taxon>
        <taxon>Hypocreales</taxon>
        <taxon>Nectriaceae</taxon>
        <taxon>Fusarium</taxon>
        <taxon>Fusarium fujikuroi species complex</taxon>
    </lineage>
</organism>
<dbReference type="OrthoDB" id="444127at2759"/>
<dbReference type="InterPro" id="IPR050317">
    <property type="entry name" value="Plant_Fungal_Acyltransferase"/>
</dbReference>
<protein>
    <submittedName>
        <fullName evidence="2">Transferase family</fullName>
    </submittedName>
</protein>
<evidence type="ECO:0000313" key="3">
    <source>
        <dbReference type="Proteomes" id="UP000582016"/>
    </source>
</evidence>
<comment type="caution">
    <text evidence="2">The sequence shown here is derived from an EMBL/GenBank/DDBJ whole genome shotgun (WGS) entry which is preliminary data.</text>
</comment>
<keyword evidence="1 2" id="KW-0808">Transferase</keyword>
<dbReference type="AlphaFoldDB" id="A0A8H5IE24"/>
<sequence>MVNVEITACHQLQPAKKAELPQSTTLSNLEATFYYARVPFVWLFDKPLVETTNISKDLQQSLTLLLDKYPHYAGKLSLDKKVTLRWGTEQDPGLEYIEAACALPLDDLLPPEIPVESRDWPFVWDRADNNCNELCFSKPVDLSYNVRVQTTLFKCGGFAIAIVWNHALADGGSLVRFMRCWSEIHEAIYNPAPENVPFQIPTTGMLFDTMLLDQKLAAEVVQDNASDADMLRLARSLPTVNADMAIMESVGRSNVKGLNEEPQVMASIMLHFPADQINLIQKDASDEIGGHVGWEASILGYIWCLINRARDLHDDSEAVDLFLPMDIRPRLGLPTELMGSPILTVRARSTGRDSCKTPATLASTIKNTLGEFDSKAVLAAVYDAASHDPKFGQVSMGRHSLIYTSMSRLSIYDLTFSGGKARLGSASFVGRGGWILLTEAESRETASKETRGVQFDTASIPQHGVNVFFEIPEGVKGRLCDEVVSESKKRRARYVLTRL</sequence>
<dbReference type="Pfam" id="PF02458">
    <property type="entry name" value="Transferase"/>
    <property type="match status" value="1"/>
</dbReference>
<dbReference type="PANTHER" id="PTHR31642:SF310">
    <property type="entry name" value="FATTY ALCOHOL:CAFFEOYL-COA ACYLTRANSFERASE"/>
    <property type="match status" value="1"/>
</dbReference>
<gene>
    <name evidence="2" type="ORF">FPHYL_13725</name>
</gene>
<dbReference type="PANTHER" id="PTHR31642">
    <property type="entry name" value="TRICHOTHECENE 3-O-ACETYLTRANSFERASE"/>
    <property type="match status" value="1"/>
</dbReference>
<dbReference type="EMBL" id="JAAOAQ010000886">
    <property type="protein sequence ID" value="KAF5532711.1"/>
    <property type="molecule type" value="Genomic_DNA"/>
</dbReference>
<reference evidence="2 3" key="1">
    <citation type="submission" date="2020-05" db="EMBL/GenBank/DDBJ databases">
        <title>Identification and distribution of gene clusters putatively required for synthesis of sphingolipid metabolism inhibitors in phylogenetically diverse species of the filamentous fungus Fusarium.</title>
        <authorList>
            <person name="Kim H.-S."/>
            <person name="Busman M."/>
            <person name="Brown D.W."/>
            <person name="Divon H."/>
            <person name="Uhlig S."/>
            <person name="Proctor R.H."/>
        </authorList>
    </citation>
    <scope>NUCLEOTIDE SEQUENCE [LARGE SCALE GENOMIC DNA]</scope>
    <source>
        <strain evidence="2 3">NRRL 13617</strain>
    </source>
</reference>
<dbReference type="Gene3D" id="3.30.559.10">
    <property type="entry name" value="Chloramphenicol acetyltransferase-like domain"/>
    <property type="match status" value="2"/>
</dbReference>
<dbReference type="GO" id="GO:0016747">
    <property type="term" value="F:acyltransferase activity, transferring groups other than amino-acyl groups"/>
    <property type="evidence" value="ECO:0007669"/>
    <property type="project" value="TreeGrafter"/>
</dbReference>
<name>A0A8H5IE24_9HYPO</name>
<evidence type="ECO:0000256" key="1">
    <source>
        <dbReference type="ARBA" id="ARBA00022679"/>
    </source>
</evidence>
<dbReference type="Proteomes" id="UP000582016">
    <property type="component" value="Unassembled WGS sequence"/>
</dbReference>
<proteinExistence type="predicted"/>